<dbReference type="EMBL" id="AFBQ01000386">
    <property type="protein sequence ID" value="EHY30138.1"/>
    <property type="molecule type" value="Genomic_DNA"/>
</dbReference>
<evidence type="ECO:0000256" key="1">
    <source>
        <dbReference type="SAM" id="MobiDB-lite"/>
    </source>
</evidence>
<keyword evidence="3" id="KW-1185">Reference proteome</keyword>
<accession>H3KIB9</accession>
<dbReference type="Proteomes" id="UP000004956">
    <property type="component" value="Unassembled WGS sequence"/>
</dbReference>
<proteinExistence type="predicted"/>
<protein>
    <submittedName>
        <fullName evidence="2">Uncharacterized protein</fullName>
    </submittedName>
</protein>
<organism evidence="2 3">
    <name type="scientific">Sutterella parvirubra YIT 11816</name>
    <dbReference type="NCBI Taxonomy" id="762967"/>
    <lineage>
        <taxon>Bacteria</taxon>
        <taxon>Pseudomonadati</taxon>
        <taxon>Pseudomonadota</taxon>
        <taxon>Betaproteobacteria</taxon>
        <taxon>Burkholderiales</taxon>
        <taxon>Sutterellaceae</taxon>
        <taxon>Sutterella</taxon>
    </lineage>
</organism>
<evidence type="ECO:0000313" key="2">
    <source>
        <dbReference type="EMBL" id="EHY30138.1"/>
    </source>
</evidence>
<dbReference type="AlphaFoldDB" id="H3KIB9"/>
<comment type="caution">
    <text evidence="2">The sequence shown here is derived from an EMBL/GenBank/DDBJ whole genome shotgun (WGS) entry which is preliminary data.</text>
</comment>
<dbReference type="HOGENOM" id="CLU_2959169_0_0_4"/>
<sequence>MEPNCGDFSGRGENTRSSGASVWRRKGATTKDQWPGAAPHRPESSFPRFDFQVRCPFNS</sequence>
<feature type="region of interest" description="Disordered" evidence="1">
    <location>
        <begin position="1"/>
        <end position="47"/>
    </location>
</feature>
<reference evidence="2 3" key="1">
    <citation type="submission" date="2011-11" db="EMBL/GenBank/DDBJ databases">
        <authorList>
            <person name="Weinstock G."/>
            <person name="Sodergren E."/>
            <person name="Clifton S."/>
            <person name="Fulton L."/>
            <person name="Fulton B."/>
            <person name="Courtney L."/>
            <person name="Fronick C."/>
            <person name="Harrison M."/>
            <person name="Strong C."/>
            <person name="Farmer C."/>
            <person name="Delahaunty K."/>
            <person name="Markovic C."/>
            <person name="Hall O."/>
            <person name="Minx P."/>
            <person name="Tomlinson C."/>
            <person name="Mitreva M."/>
            <person name="Hou S."/>
            <person name="Chen J."/>
            <person name="Wollam A."/>
            <person name="Pepin K.H."/>
            <person name="Johnson M."/>
            <person name="Bhonagiri V."/>
            <person name="Zhang X."/>
            <person name="Suruliraj S."/>
            <person name="Warren W."/>
            <person name="Chinwalla A."/>
            <person name="Mardis E.R."/>
            <person name="Wilson R.K."/>
        </authorList>
    </citation>
    <scope>NUCLEOTIDE SEQUENCE [LARGE SCALE GENOMIC DNA]</scope>
    <source>
        <strain evidence="2 3">YIT 11816</strain>
    </source>
</reference>
<gene>
    <name evidence="2" type="ORF">HMPREF9440_02531</name>
</gene>
<evidence type="ECO:0000313" key="3">
    <source>
        <dbReference type="Proteomes" id="UP000004956"/>
    </source>
</evidence>
<name>H3KIB9_9BURK</name>